<name>A0A1H6DX68_9ACTN</name>
<proteinExistence type="predicted"/>
<protein>
    <recommendedName>
        <fullName evidence="3">CU044_5270 family protein</fullName>
    </recommendedName>
</protein>
<dbReference type="NCBIfam" id="NF038083">
    <property type="entry name" value="CU044_5270_fam"/>
    <property type="match status" value="1"/>
</dbReference>
<sequence>MNELQMISEMLDETPAEQTAAQGRRRLLSEIANPRPAAPARRRFPLPRWSPGLGLAGLAGVAAASVAVAVAVSGTTSPAPQSPGQTATGELSARTILVAAAEQAESTTETTGKYWHTATIDRHSFRVGKGDGAYTVVWRQRSEGWTPSTPGGKQYGRQQDLGATPATPADTAAWRRAGSPATFSVSVPVGPGSKVRKPLKLKTQPGSPHLSGSPLVDRDKVFWLGRNVTVKDLRALPADPAKLKASLLKWYRGHGTESSGQAMTSDAWLFEVTRGLIVDMPVTPKVRGAAFRMLADLDTVKAIGPVRDGEGRTGTAVATTERTPNGVLEHRLIIDQRRGTALGTQIVVVRPAGANAALPAGATLVSTSVMAGGWTDTGPR</sequence>
<dbReference type="Proteomes" id="UP000236723">
    <property type="component" value="Unassembled WGS sequence"/>
</dbReference>
<accession>A0A1H6DX68</accession>
<dbReference type="AlphaFoldDB" id="A0A1H6DX68"/>
<organism evidence="1 2">
    <name type="scientific">Thermomonospora echinospora</name>
    <dbReference type="NCBI Taxonomy" id="1992"/>
    <lineage>
        <taxon>Bacteria</taxon>
        <taxon>Bacillati</taxon>
        <taxon>Actinomycetota</taxon>
        <taxon>Actinomycetes</taxon>
        <taxon>Streptosporangiales</taxon>
        <taxon>Thermomonosporaceae</taxon>
        <taxon>Thermomonospora</taxon>
    </lineage>
</organism>
<dbReference type="OrthoDB" id="3467914at2"/>
<keyword evidence="2" id="KW-1185">Reference proteome</keyword>
<dbReference type="InterPro" id="IPR047789">
    <property type="entry name" value="CU044_5270-like"/>
</dbReference>
<evidence type="ECO:0008006" key="3">
    <source>
        <dbReference type="Google" id="ProtNLM"/>
    </source>
</evidence>
<dbReference type="EMBL" id="FNVO01000024">
    <property type="protein sequence ID" value="SEG89674.1"/>
    <property type="molecule type" value="Genomic_DNA"/>
</dbReference>
<evidence type="ECO:0000313" key="1">
    <source>
        <dbReference type="EMBL" id="SEG89674.1"/>
    </source>
</evidence>
<evidence type="ECO:0000313" key="2">
    <source>
        <dbReference type="Proteomes" id="UP000236723"/>
    </source>
</evidence>
<dbReference type="RefSeq" id="WP_103943837.1">
    <property type="nucleotide sequence ID" value="NZ_FNVO01000024.1"/>
</dbReference>
<gene>
    <name evidence="1" type="ORF">SAMN04489712_12423</name>
</gene>
<reference evidence="2" key="1">
    <citation type="submission" date="2016-10" db="EMBL/GenBank/DDBJ databases">
        <authorList>
            <person name="Varghese N."/>
            <person name="Submissions S."/>
        </authorList>
    </citation>
    <scope>NUCLEOTIDE SEQUENCE [LARGE SCALE GENOMIC DNA]</scope>
    <source>
        <strain evidence="2">DSM 43163</strain>
    </source>
</reference>